<comment type="pathway">
    <text evidence="1">Protein modification; protein glycosylation.</text>
</comment>
<name>U5NAC3_9BURK</name>
<evidence type="ECO:0000256" key="4">
    <source>
        <dbReference type="SAM" id="MobiDB-lite"/>
    </source>
</evidence>
<proteinExistence type="predicted"/>
<evidence type="ECO:0000256" key="1">
    <source>
        <dbReference type="ARBA" id="ARBA00004922"/>
    </source>
</evidence>
<dbReference type="InterPro" id="IPR011990">
    <property type="entry name" value="TPR-like_helical_dom_sf"/>
</dbReference>
<evidence type="ECO:0000256" key="2">
    <source>
        <dbReference type="ARBA" id="ARBA00022676"/>
    </source>
</evidence>
<evidence type="ECO:0000313" key="6">
    <source>
        <dbReference type="Proteomes" id="UP000017184"/>
    </source>
</evidence>
<dbReference type="PANTHER" id="PTHR44835">
    <property type="entry name" value="UDP-N-ACETYLGLUCOSAMINE--PEPTIDE N-ACETYLGLUCOSAMINYLTRANSFERASE SPINDLY-RELATED"/>
    <property type="match status" value="1"/>
</dbReference>
<sequence length="554" mass="60744">MNAAPSPPLLRWLQQADALRNAERWAEALHCYEQARALRDDAVVAHNLALCHLALQHPPEAIAHARRALQRQPGLWQSALVLAKALILAQDKPGALDVLRTLHQRLPQNAEVRVELARLTLQLLCDPRQARALVQPLLGDPRHGADALITTLITQLYDRDGSASDLNAAFLDFGRTHMPAPQPTPPTALQPASQPAPPARSGGRTRSTRTAARLRVGLLSPQFCASPVYFFAFGALEQLASAVNLVVLRRGNKEDWATQRFRAIASEWNDVAALASAPLAKELERQNLDALIDLGGWMDPAALHALASKPVRRMLKWVGGQSVTTGLRSFDGFLTDRYQTPRGSDALYSEPLIRLRSGYVTYTPPPYMPSPIADDGSRRATVVGVIANPAKLSRAFLAELTTCLARWQGAETAPIVVRCIDQRYAHTPVRQRICDALPGVLLEFLTPSSHREYLEAVAQLDAVVDTWPYSGGLTTVEALSLGVPVYTKLGTLFCERHTLSHCRYAGLTLAQCRIDRLATLPHPQRTGHALLRAESARTRHADLAAELLQHLAGR</sequence>
<dbReference type="EMBL" id="CP004885">
    <property type="protein sequence ID" value="AGX88501.1"/>
    <property type="molecule type" value="Genomic_DNA"/>
</dbReference>
<dbReference type="STRING" id="946483.Cenrod_2446"/>
<dbReference type="PANTHER" id="PTHR44835:SF1">
    <property type="entry name" value="PROTEIN O-GLCNAC TRANSFERASE"/>
    <property type="match status" value="1"/>
</dbReference>
<dbReference type="Gene3D" id="3.40.50.2000">
    <property type="entry name" value="Glycogen Phosphorylase B"/>
    <property type="match status" value="1"/>
</dbReference>
<dbReference type="eggNOG" id="COG0457">
    <property type="taxonomic scope" value="Bacteria"/>
</dbReference>
<dbReference type="AlphaFoldDB" id="U5NAC3"/>
<dbReference type="Proteomes" id="UP000017184">
    <property type="component" value="Chromosome"/>
</dbReference>
<dbReference type="HOGENOM" id="CLU_491517_0_0_4"/>
<dbReference type="eggNOG" id="COG3914">
    <property type="taxonomic scope" value="Bacteria"/>
</dbReference>
<keyword evidence="2" id="KW-0328">Glycosyltransferase</keyword>
<dbReference type="KEGG" id="cbx:Cenrod_2446"/>
<dbReference type="InterPro" id="IPR051939">
    <property type="entry name" value="Glycosyltr_41/O-GlcNAc_trsf"/>
</dbReference>
<reference evidence="5 6" key="1">
    <citation type="journal article" date="2013" name="Genome Biol.">
        <title>Genomic analysis reveals key aspects of prokaryotic symbiosis in the phototrophic consortium "Chlorochromatium aggregatum".</title>
        <authorList>
            <person name="Liu Z."/>
            <person name="Muller J."/>
            <person name="Li T."/>
            <person name="Alvey R.M."/>
            <person name="Vogl K."/>
            <person name="Frigaard N.U."/>
            <person name="Rockwell N.C."/>
            <person name="Boyd E.S."/>
            <person name="Tomsho L.P."/>
            <person name="Schuster S.C."/>
            <person name="Henke P."/>
            <person name="Rohde M."/>
            <person name="Overmann J."/>
            <person name="Bryant D.A."/>
        </authorList>
    </citation>
    <scope>NUCLEOTIDE SEQUENCE [LARGE SCALE GENOMIC DNA]</scope>
    <source>
        <strain evidence="5">CR</strain>
    </source>
</reference>
<keyword evidence="6" id="KW-1185">Reference proteome</keyword>
<accession>U5NAC3</accession>
<organism evidence="5 6">
    <name type="scientific">Candidatus Symbiobacter mobilis CR</name>
    <dbReference type="NCBI Taxonomy" id="946483"/>
    <lineage>
        <taxon>Bacteria</taxon>
        <taxon>Pseudomonadati</taxon>
        <taxon>Pseudomonadota</taxon>
        <taxon>Betaproteobacteria</taxon>
        <taxon>Burkholderiales</taxon>
        <taxon>Comamonadaceae</taxon>
    </lineage>
</organism>
<dbReference type="RefSeq" id="WP_022776344.1">
    <property type="nucleotide sequence ID" value="NC_022576.1"/>
</dbReference>
<dbReference type="OrthoDB" id="255821at2"/>
<keyword evidence="3 5" id="KW-0808">Transferase</keyword>
<evidence type="ECO:0000313" key="5">
    <source>
        <dbReference type="EMBL" id="AGX88501.1"/>
    </source>
</evidence>
<dbReference type="Gene3D" id="3.40.50.11380">
    <property type="match status" value="1"/>
</dbReference>
<dbReference type="Gene3D" id="1.25.40.10">
    <property type="entry name" value="Tetratricopeptide repeat domain"/>
    <property type="match status" value="1"/>
</dbReference>
<feature type="compositionally biased region" description="Pro residues" evidence="4">
    <location>
        <begin position="180"/>
        <end position="198"/>
    </location>
</feature>
<gene>
    <name evidence="5" type="ORF">Cenrod_2446</name>
</gene>
<protein>
    <submittedName>
        <fullName evidence="5">O-linked N-acetylglucosamine transferase-like protein</fullName>
    </submittedName>
</protein>
<dbReference type="GO" id="GO:0016757">
    <property type="term" value="F:glycosyltransferase activity"/>
    <property type="evidence" value="ECO:0007669"/>
    <property type="project" value="UniProtKB-KW"/>
</dbReference>
<feature type="region of interest" description="Disordered" evidence="4">
    <location>
        <begin position="176"/>
        <end position="207"/>
    </location>
</feature>
<dbReference type="SUPFAM" id="SSF48452">
    <property type="entry name" value="TPR-like"/>
    <property type="match status" value="1"/>
</dbReference>
<evidence type="ECO:0000256" key="3">
    <source>
        <dbReference type="ARBA" id="ARBA00022679"/>
    </source>
</evidence>